<accession>A0ABD1DGM0</accession>
<comment type="caution">
    <text evidence="2">The sequence shown here is derived from an EMBL/GenBank/DDBJ whole genome shotgun (WGS) entry which is preliminary data.</text>
</comment>
<keyword evidence="3" id="KW-1185">Reference proteome</keyword>
<feature type="region of interest" description="Disordered" evidence="1">
    <location>
        <begin position="137"/>
        <end position="160"/>
    </location>
</feature>
<organism evidence="2 3">
    <name type="scientific">Culex pipiens pipiens</name>
    <name type="common">Northern house mosquito</name>
    <dbReference type="NCBI Taxonomy" id="38569"/>
    <lineage>
        <taxon>Eukaryota</taxon>
        <taxon>Metazoa</taxon>
        <taxon>Ecdysozoa</taxon>
        <taxon>Arthropoda</taxon>
        <taxon>Hexapoda</taxon>
        <taxon>Insecta</taxon>
        <taxon>Pterygota</taxon>
        <taxon>Neoptera</taxon>
        <taxon>Endopterygota</taxon>
        <taxon>Diptera</taxon>
        <taxon>Nematocera</taxon>
        <taxon>Culicoidea</taxon>
        <taxon>Culicidae</taxon>
        <taxon>Culicinae</taxon>
        <taxon>Culicini</taxon>
        <taxon>Culex</taxon>
        <taxon>Culex</taxon>
    </lineage>
</organism>
<gene>
    <name evidence="2" type="ORF">pipiens_008641</name>
</gene>
<proteinExistence type="predicted"/>
<evidence type="ECO:0000313" key="3">
    <source>
        <dbReference type="Proteomes" id="UP001562425"/>
    </source>
</evidence>
<dbReference type="Proteomes" id="UP001562425">
    <property type="component" value="Unassembled WGS sequence"/>
</dbReference>
<evidence type="ECO:0000256" key="1">
    <source>
        <dbReference type="SAM" id="MobiDB-lite"/>
    </source>
</evidence>
<dbReference type="EMBL" id="JBEHCU010005743">
    <property type="protein sequence ID" value="KAL1398847.1"/>
    <property type="molecule type" value="Genomic_DNA"/>
</dbReference>
<reference evidence="2 3" key="1">
    <citation type="submission" date="2024-05" db="EMBL/GenBank/DDBJ databases">
        <title>Culex pipiens pipiens assembly and annotation.</title>
        <authorList>
            <person name="Alout H."/>
            <person name="Durand T."/>
        </authorList>
    </citation>
    <scope>NUCLEOTIDE SEQUENCE [LARGE SCALE GENOMIC DNA]</scope>
    <source>
        <strain evidence="2">HA-2024</strain>
        <tissue evidence="2">Whole body</tissue>
    </source>
</reference>
<name>A0ABD1DGM0_CULPP</name>
<sequence length="160" mass="17866">MAVQISLLLKQQHDFFKVDSSSGVEKAQGDGGKVVDCAVDASSCDDTVIEEEGGKRKIDFERHLGTTYDDEKIVFPSTWMKTARDCVTGDQTKSGMESFQVERGRTEENVELLEFKEWRSTQVEIGEGSRQLAVDNSCESLKSHEPGMEIKFSSTTQDED</sequence>
<evidence type="ECO:0000313" key="2">
    <source>
        <dbReference type="EMBL" id="KAL1398847.1"/>
    </source>
</evidence>
<dbReference type="AlphaFoldDB" id="A0ABD1DGM0"/>
<protein>
    <submittedName>
        <fullName evidence="2">Uncharacterized protein</fullName>
    </submittedName>
</protein>